<dbReference type="CDD" id="cd11299">
    <property type="entry name" value="O-FucT_plant"/>
    <property type="match status" value="1"/>
</dbReference>
<keyword evidence="8" id="KW-1133">Transmembrane helix</keyword>
<evidence type="ECO:0000313" key="9">
    <source>
        <dbReference type="EMBL" id="KAF6157779.1"/>
    </source>
</evidence>
<dbReference type="AlphaFoldDB" id="A0A7J7MS62"/>
<evidence type="ECO:0000256" key="6">
    <source>
        <dbReference type="ARBA" id="ARBA00030350"/>
    </source>
</evidence>
<dbReference type="GO" id="GO:0006004">
    <property type="term" value="P:fucose metabolic process"/>
    <property type="evidence" value="ECO:0007669"/>
    <property type="project" value="UniProtKB-KW"/>
</dbReference>
<evidence type="ECO:0000256" key="7">
    <source>
        <dbReference type="SAM" id="MobiDB-lite"/>
    </source>
</evidence>
<dbReference type="OrthoDB" id="1882547at2759"/>
<keyword evidence="4" id="KW-0294">Fucose metabolism</keyword>
<sequence>MIGFQQRRRQHQQQQRRCLIPVISVALLILFALLSFLAPPPVDNNNHLRQHFSFKNEVEAQNEVEEEEEVFRVPMGGGSSSGRDLWSSRLANFYYGCSNASKKFVEAAVDTKPNRYLLIATSGGLNQQRTGITDAVVAAHILNATLVIPKLDQKSFWKDASNFTEIFDVDWFISFLSKDVKIVKQLPKKGGKVMGSYTMRVPRKCTPSCYQKRVLPVLLKKHAVQLTKFDYRLANKLDTDLQKLRCRVNYHALRFTDPILEMGKKLVNRMKTRSRHFIALHLRFEPDMLAFSGCYYGGGEKERKELGAIRKRWKTLHISNPEKERRHGKCPLTPEEVGLMLRALGFGSDVHIYVASGEVYGGDETLAPLKALFPNFHSKDTITRTEELAPFSSFSSRMAALDFIVCDESDVFVTNNNGNMAKMLAGRRRYFGHKRTIRPNAKKLNSVFLNRANASWEVFASKVRTVQRGFMGEPNEVRPGRGEFHENPSTCICESSEAKAKADSGFKSQTKLDNGKGSYDEPSEDEFADEEIDWSDMDYGENHNGPQEKEKELSNITDLDYNLFVKSEEQPELEELLSD</sequence>
<dbReference type="PANTHER" id="PTHR31818:SF1">
    <property type="entry name" value="O-FUCOSYLTRANSFERASE 16"/>
    <property type="match status" value="1"/>
</dbReference>
<comment type="caution">
    <text evidence="9">The sequence shown here is derived from an EMBL/GenBank/DDBJ whole genome shotgun (WGS) entry which is preliminary data.</text>
</comment>
<dbReference type="InterPro" id="IPR019378">
    <property type="entry name" value="GDP-Fuc_O-FucTrfase"/>
</dbReference>
<dbReference type="Pfam" id="PF10250">
    <property type="entry name" value="O-FucT"/>
    <property type="match status" value="1"/>
</dbReference>
<name>A0A7J7MS62_9MAGN</name>
<keyword evidence="10" id="KW-1185">Reference proteome</keyword>
<evidence type="ECO:0000256" key="1">
    <source>
        <dbReference type="ARBA" id="ARBA00007737"/>
    </source>
</evidence>
<comment type="similarity">
    <text evidence="1">Belongs to the glycosyltransferase GT106 family.</text>
</comment>
<dbReference type="InterPro" id="IPR024709">
    <property type="entry name" value="FucosylTrfase_pln"/>
</dbReference>
<keyword evidence="8" id="KW-0812">Transmembrane</keyword>
<gene>
    <name evidence="9" type="ORF">GIB67_038247</name>
</gene>
<keyword evidence="8" id="KW-0472">Membrane</keyword>
<dbReference type="PANTHER" id="PTHR31818">
    <property type="entry name" value="O-FUCOSYLTRANSFERASE 16"/>
    <property type="match status" value="1"/>
</dbReference>
<feature type="transmembrane region" description="Helical" evidence="8">
    <location>
        <begin position="18"/>
        <end position="38"/>
    </location>
</feature>
<dbReference type="PIRSF" id="PIRSF009360">
    <property type="entry name" value="UCP009360"/>
    <property type="match status" value="1"/>
</dbReference>
<dbReference type="Proteomes" id="UP000541444">
    <property type="component" value="Unassembled WGS sequence"/>
</dbReference>
<evidence type="ECO:0000256" key="2">
    <source>
        <dbReference type="ARBA" id="ARBA00022676"/>
    </source>
</evidence>
<reference evidence="9 10" key="1">
    <citation type="journal article" date="2020" name="IScience">
        <title>Genome Sequencing of the Endangered Kingdonia uniflora (Circaeasteraceae, Ranunculales) Reveals Potential Mechanisms of Evolutionary Specialization.</title>
        <authorList>
            <person name="Sun Y."/>
            <person name="Deng T."/>
            <person name="Zhang A."/>
            <person name="Moore M.J."/>
            <person name="Landis J.B."/>
            <person name="Lin N."/>
            <person name="Zhang H."/>
            <person name="Zhang X."/>
            <person name="Huang J."/>
            <person name="Zhang X."/>
            <person name="Sun H."/>
            <person name="Wang H."/>
        </authorList>
    </citation>
    <scope>NUCLEOTIDE SEQUENCE [LARGE SCALE GENOMIC DNA]</scope>
    <source>
        <strain evidence="9">TB1705</strain>
        <tissue evidence="9">Leaf</tissue>
    </source>
</reference>
<accession>A0A7J7MS62</accession>
<proteinExistence type="inferred from homology"/>
<protein>
    <recommendedName>
        <fullName evidence="6">O-fucosyltransferase family protein</fullName>
    </recommendedName>
</protein>
<evidence type="ECO:0000256" key="4">
    <source>
        <dbReference type="ARBA" id="ARBA00023253"/>
    </source>
</evidence>
<evidence type="ECO:0000313" key="10">
    <source>
        <dbReference type="Proteomes" id="UP000541444"/>
    </source>
</evidence>
<dbReference type="GO" id="GO:0016757">
    <property type="term" value="F:glycosyltransferase activity"/>
    <property type="evidence" value="ECO:0007669"/>
    <property type="project" value="UniProtKB-KW"/>
</dbReference>
<evidence type="ECO:0000256" key="3">
    <source>
        <dbReference type="ARBA" id="ARBA00022679"/>
    </source>
</evidence>
<evidence type="ECO:0000256" key="5">
    <source>
        <dbReference type="ARBA" id="ARBA00023277"/>
    </source>
</evidence>
<keyword evidence="2" id="KW-0328">Glycosyltransferase</keyword>
<keyword evidence="3" id="KW-0808">Transferase</keyword>
<feature type="compositionally biased region" description="Acidic residues" evidence="7">
    <location>
        <begin position="521"/>
        <end position="539"/>
    </location>
</feature>
<dbReference type="EMBL" id="JACGCM010001259">
    <property type="protein sequence ID" value="KAF6157779.1"/>
    <property type="molecule type" value="Genomic_DNA"/>
</dbReference>
<organism evidence="9 10">
    <name type="scientific">Kingdonia uniflora</name>
    <dbReference type="NCBI Taxonomy" id="39325"/>
    <lineage>
        <taxon>Eukaryota</taxon>
        <taxon>Viridiplantae</taxon>
        <taxon>Streptophyta</taxon>
        <taxon>Embryophyta</taxon>
        <taxon>Tracheophyta</taxon>
        <taxon>Spermatophyta</taxon>
        <taxon>Magnoliopsida</taxon>
        <taxon>Ranunculales</taxon>
        <taxon>Circaeasteraceae</taxon>
        <taxon>Kingdonia</taxon>
    </lineage>
</organism>
<feature type="region of interest" description="Disordered" evidence="7">
    <location>
        <begin position="503"/>
        <end position="555"/>
    </location>
</feature>
<keyword evidence="5" id="KW-0119">Carbohydrate metabolism</keyword>
<evidence type="ECO:0000256" key="8">
    <source>
        <dbReference type="SAM" id="Phobius"/>
    </source>
</evidence>